<dbReference type="GO" id="GO:0005886">
    <property type="term" value="C:plasma membrane"/>
    <property type="evidence" value="ECO:0007669"/>
    <property type="project" value="UniProtKB-SubCell"/>
</dbReference>
<keyword evidence="3" id="KW-0597">Phosphoprotein</keyword>
<organism evidence="8 9">
    <name type="scientific">Callorhinchus milii</name>
    <name type="common">Ghost shark</name>
    <dbReference type="NCBI Taxonomy" id="7868"/>
    <lineage>
        <taxon>Eukaryota</taxon>
        <taxon>Metazoa</taxon>
        <taxon>Chordata</taxon>
        <taxon>Craniata</taxon>
        <taxon>Vertebrata</taxon>
        <taxon>Chondrichthyes</taxon>
        <taxon>Holocephali</taxon>
        <taxon>Chimaeriformes</taxon>
        <taxon>Callorhinchidae</taxon>
        <taxon>Callorhinchus</taxon>
    </lineage>
</organism>
<keyword evidence="9" id="KW-1185">Reference proteome</keyword>
<dbReference type="PANTHER" id="PTHR10498:SF10">
    <property type="entry name" value="PALM2 AND AKAP2 FUSION-RELATED"/>
    <property type="match status" value="1"/>
</dbReference>
<evidence type="ECO:0000256" key="3">
    <source>
        <dbReference type="ARBA" id="ARBA00022553"/>
    </source>
</evidence>
<dbReference type="STRING" id="7868.ENSCMIP00000044482"/>
<evidence type="ECO:0000256" key="4">
    <source>
        <dbReference type="ARBA" id="ARBA00023054"/>
    </source>
</evidence>
<accession>A0A4W3JP78</accession>
<reference evidence="9" key="3">
    <citation type="journal article" date="2014" name="Nature">
        <title>Elephant shark genome provides unique insights into gnathostome evolution.</title>
        <authorList>
            <consortium name="International Elephant Shark Genome Sequencing Consortium"/>
            <person name="Venkatesh B."/>
            <person name="Lee A.P."/>
            <person name="Ravi V."/>
            <person name="Maurya A.K."/>
            <person name="Lian M.M."/>
            <person name="Swann J.B."/>
            <person name="Ohta Y."/>
            <person name="Flajnik M.F."/>
            <person name="Sutoh Y."/>
            <person name="Kasahara M."/>
            <person name="Hoon S."/>
            <person name="Gangu V."/>
            <person name="Roy S.W."/>
            <person name="Irimia M."/>
            <person name="Korzh V."/>
            <person name="Kondrychyn I."/>
            <person name="Lim Z.W."/>
            <person name="Tay B.H."/>
            <person name="Tohari S."/>
            <person name="Kong K.W."/>
            <person name="Ho S."/>
            <person name="Lorente-Galdos B."/>
            <person name="Quilez J."/>
            <person name="Marques-Bonet T."/>
            <person name="Raney B.J."/>
            <person name="Ingham P.W."/>
            <person name="Tay A."/>
            <person name="Hillier L.W."/>
            <person name="Minx P."/>
            <person name="Boehm T."/>
            <person name="Wilson R.K."/>
            <person name="Brenner S."/>
            <person name="Warren W.C."/>
        </authorList>
    </citation>
    <scope>NUCLEOTIDE SEQUENCE [LARGE SCALE GENOMIC DNA]</scope>
</reference>
<proteinExistence type="predicted"/>
<dbReference type="OMA" id="HTGEQRI"/>
<feature type="region of interest" description="Disordered" evidence="7">
    <location>
        <begin position="96"/>
        <end position="121"/>
    </location>
</feature>
<keyword evidence="4" id="KW-0175">Coiled coil</keyword>
<dbReference type="Proteomes" id="UP000314986">
    <property type="component" value="Unassembled WGS sequence"/>
</dbReference>
<dbReference type="InterPro" id="IPR004965">
    <property type="entry name" value="Paralemmin"/>
</dbReference>
<evidence type="ECO:0000256" key="5">
    <source>
        <dbReference type="ARBA" id="ARBA00023136"/>
    </source>
</evidence>
<evidence type="ECO:0000256" key="1">
    <source>
        <dbReference type="ARBA" id="ARBA00004342"/>
    </source>
</evidence>
<feature type="region of interest" description="Disordered" evidence="7">
    <location>
        <begin position="192"/>
        <end position="215"/>
    </location>
</feature>
<reference evidence="9" key="2">
    <citation type="journal article" date="2007" name="PLoS Biol.">
        <title>Survey sequencing and comparative analysis of the elephant shark (Callorhinchus milii) genome.</title>
        <authorList>
            <person name="Venkatesh B."/>
            <person name="Kirkness E.F."/>
            <person name="Loh Y.H."/>
            <person name="Halpern A.L."/>
            <person name="Lee A.P."/>
            <person name="Johnson J."/>
            <person name="Dandona N."/>
            <person name="Viswanathan L.D."/>
            <person name="Tay A."/>
            <person name="Venter J.C."/>
            <person name="Strausberg R.L."/>
            <person name="Brenner S."/>
        </authorList>
    </citation>
    <scope>NUCLEOTIDE SEQUENCE [LARGE SCALE GENOMIC DNA]</scope>
</reference>
<feature type="compositionally biased region" description="Polar residues" evidence="7">
    <location>
        <begin position="98"/>
        <end position="111"/>
    </location>
</feature>
<keyword evidence="2" id="KW-1003">Cell membrane</keyword>
<reference evidence="8" key="4">
    <citation type="submission" date="2025-08" db="UniProtKB">
        <authorList>
            <consortium name="Ensembl"/>
        </authorList>
    </citation>
    <scope>IDENTIFICATION</scope>
</reference>
<evidence type="ECO:0000313" key="8">
    <source>
        <dbReference type="Ensembl" id="ENSCMIP00000044482.1"/>
    </source>
</evidence>
<dbReference type="Pfam" id="PF03285">
    <property type="entry name" value="Paralemmin"/>
    <property type="match status" value="2"/>
</dbReference>
<dbReference type="PANTHER" id="PTHR10498">
    <property type="entry name" value="PARALEMMIN-RELATED"/>
    <property type="match status" value="1"/>
</dbReference>
<keyword evidence="6" id="KW-0449">Lipoprotein</keyword>
<reference evidence="9" key="1">
    <citation type="journal article" date="2006" name="Science">
        <title>Ancient noncoding elements conserved in the human genome.</title>
        <authorList>
            <person name="Venkatesh B."/>
            <person name="Kirkness E.F."/>
            <person name="Loh Y.H."/>
            <person name="Halpern A.L."/>
            <person name="Lee A.P."/>
            <person name="Johnson J."/>
            <person name="Dandona N."/>
            <person name="Viswanathan L.D."/>
            <person name="Tay A."/>
            <person name="Venter J.C."/>
            <person name="Strausberg R.L."/>
            <person name="Brenner S."/>
        </authorList>
    </citation>
    <scope>NUCLEOTIDE SEQUENCE [LARGE SCALE GENOMIC DNA]</scope>
</reference>
<dbReference type="GO" id="GO:0008360">
    <property type="term" value="P:regulation of cell shape"/>
    <property type="evidence" value="ECO:0007669"/>
    <property type="project" value="InterPro"/>
</dbReference>
<dbReference type="AlphaFoldDB" id="A0A4W3JP78"/>
<keyword evidence="5" id="KW-0472">Membrane</keyword>
<dbReference type="InParanoid" id="A0A4W3JP78"/>
<evidence type="ECO:0000256" key="2">
    <source>
        <dbReference type="ARBA" id="ARBA00022475"/>
    </source>
</evidence>
<evidence type="ECO:0000256" key="7">
    <source>
        <dbReference type="SAM" id="MobiDB-lite"/>
    </source>
</evidence>
<evidence type="ECO:0000256" key="6">
    <source>
        <dbReference type="ARBA" id="ARBA00023288"/>
    </source>
</evidence>
<evidence type="ECO:0000313" key="9">
    <source>
        <dbReference type="Proteomes" id="UP000314986"/>
    </source>
</evidence>
<sequence>MCIYLFVDIAAMYGMQINVEKDKQTGETKVLSTAALGPEGVYQRGVKVYDDGSKVVYEVHSGGAVVENGVQHLTSSEVDQLLNRAGRTNVSCDRYVSDSLTTSESNASTEGPRSEAPEASADHPVTMIFMGYQNVEGEAEASKLLGYEGAIQAELVLIDEDDEKSLREKTVTDVSTLDGNAAELVAGISMTEATDTPSGDGLEATESGTEPAAGTEKKKRCKCCTIM</sequence>
<name>A0A4W3JP78_CALMI</name>
<protein>
    <submittedName>
        <fullName evidence="8">Palm2 and akap2 fusion</fullName>
    </submittedName>
</protein>
<reference evidence="8" key="5">
    <citation type="submission" date="2025-09" db="UniProtKB">
        <authorList>
            <consortium name="Ensembl"/>
        </authorList>
    </citation>
    <scope>IDENTIFICATION</scope>
</reference>
<dbReference type="Ensembl" id="ENSCMIT00000045121.1">
    <property type="protein sequence ID" value="ENSCMIP00000044482.1"/>
    <property type="gene ID" value="ENSCMIG00000018406.1"/>
</dbReference>
<dbReference type="GeneTree" id="ENSGT00940000161837"/>
<comment type="subcellular location">
    <subcellularLocation>
        <location evidence="1">Cell membrane</location>
        <topology evidence="1">Lipid-anchor</topology>
        <orientation evidence="1">Cytoplasmic side</orientation>
    </subcellularLocation>
</comment>